<dbReference type="OrthoDB" id="4036563at2759"/>
<evidence type="ECO:0000256" key="1">
    <source>
        <dbReference type="SAM" id="Coils"/>
    </source>
</evidence>
<reference evidence="3 4" key="1">
    <citation type="journal article" date="2011" name="Proc. Natl. Acad. Sci. U.S.A.">
        <title>Evolutionary erosion of yeast sex chromosomes by mating-type switching accidents.</title>
        <authorList>
            <person name="Gordon J.L."/>
            <person name="Armisen D."/>
            <person name="Proux-Wera E."/>
            <person name="Oheigeartaigh S.S."/>
            <person name="Byrne K.P."/>
            <person name="Wolfe K.H."/>
        </authorList>
    </citation>
    <scope>NUCLEOTIDE SEQUENCE [LARGE SCALE GENOMIC DNA]</scope>
    <source>
        <strain evidence="4">ATCC 24235 / CBS 4417 / NBRC 1672 / NRRL Y-8282 / UCD 70-5</strain>
    </source>
</reference>
<evidence type="ECO:0000256" key="2">
    <source>
        <dbReference type="SAM" id="MobiDB-lite"/>
    </source>
</evidence>
<dbReference type="GeneID" id="11530961"/>
<feature type="coiled-coil region" evidence="1">
    <location>
        <begin position="553"/>
        <end position="626"/>
    </location>
</feature>
<proteinExistence type="predicted"/>
<dbReference type="STRING" id="1071381.G8BSJ3"/>
<evidence type="ECO:0000313" key="3">
    <source>
        <dbReference type="EMBL" id="CCE62814.1"/>
    </source>
</evidence>
<name>G8BSJ3_TETPH</name>
<feature type="compositionally biased region" description="Basic and acidic residues" evidence="2">
    <location>
        <begin position="752"/>
        <end position="763"/>
    </location>
</feature>
<organism evidence="3 4">
    <name type="scientific">Tetrapisispora phaffii (strain ATCC 24235 / CBS 4417 / NBRC 1672 / NRRL Y-8282 / UCD 70-5)</name>
    <name type="common">Yeast</name>
    <name type="synonym">Fabospora phaffii</name>
    <dbReference type="NCBI Taxonomy" id="1071381"/>
    <lineage>
        <taxon>Eukaryota</taxon>
        <taxon>Fungi</taxon>
        <taxon>Dikarya</taxon>
        <taxon>Ascomycota</taxon>
        <taxon>Saccharomycotina</taxon>
        <taxon>Saccharomycetes</taxon>
        <taxon>Saccharomycetales</taxon>
        <taxon>Saccharomycetaceae</taxon>
        <taxon>Tetrapisispora</taxon>
    </lineage>
</organism>
<feature type="compositionally biased region" description="Polar residues" evidence="2">
    <location>
        <begin position="730"/>
        <end position="751"/>
    </location>
</feature>
<dbReference type="EMBL" id="HE612859">
    <property type="protein sequence ID" value="CCE62814.1"/>
    <property type="molecule type" value="Genomic_DNA"/>
</dbReference>
<keyword evidence="1" id="KW-0175">Coiled coil</keyword>
<dbReference type="OMA" id="TQRICSN"/>
<dbReference type="AlphaFoldDB" id="G8BSJ3"/>
<dbReference type="HOGENOM" id="CLU_341332_0_0_1"/>
<feature type="coiled-coil region" evidence="1">
    <location>
        <begin position="283"/>
        <end position="317"/>
    </location>
</feature>
<feature type="region of interest" description="Disordered" evidence="2">
    <location>
        <begin position="831"/>
        <end position="881"/>
    </location>
</feature>
<evidence type="ECO:0000313" key="4">
    <source>
        <dbReference type="Proteomes" id="UP000005666"/>
    </source>
</evidence>
<feature type="region of interest" description="Disordered" evidence="2">
    <location>
        <begin position="730"/>
        <end position="763"/>
    </location>
</feature>
<sequence length="881" mass="101789">MSNFFRDNSVAFKPRTNIFSRLSLRDQNEQSTNLNDISEAKRKDEIKGNLNSVNETFYGSNSEHSSQMFSSAILSPDNTNATEDTTGNIMDKKAIKDNKDISVAPSISNKKFDESEEDELEITEVRNLTPTNMFYPDTANNYPEDTSTVVDKKLTSINTGAKNTDTNYNNHSLETSSNDVLLDAFNNTQKICSVLKIELQNAQQDNKKLKNKIQATDEETNKLASKFAEYKKKICDLEQKIKWFDEQKNHNDNKLHDLKKTNQLVVAKINDLKTNYESIGVTVSNLKRSKMMTETELNKKNKEIEYLQKELDDCSGQLSEEKIRNNNLILEFNTIKTQNTEINESMKKNFNEFDSMLKTFINERFINCLKDESSNTKEEILKTFEIKLKENENNIKQNYQDDVVILKEFCKTENNNIINSINSSFSNTVSDSSSTLEKSIMQNIHNGNDKVIENSNNMKNCIDEVKIQLVEDRNQINAEISKFSSLMSEYKEFEKKLETVSQENTELKIQKTQLLTSIGTKEAQYEELLNQVGNLKLSTTTLEENEKCLKDQTEKLLEKVSEYEKSIERLKNLESNSSANYENKLASQVTISNTLTSENDMLKNMVKRLEESKEQLSHENNKKFENHQKLLDQVSELNIELVHLKAGELELKEENYTLKKTIENNKSNFEENSSSVKRFQQKIIELESDKQEYMSEKLDLLDKIEEKENRILKLANEVKVLEKETNQLKNYKNAQSNMSRPNATTSKPNNIQKRDTKTLEGEKDSLLLSQLENTTNKKRKKTIAKEKLIIQEEPKEDNIIKSYDNFDLSSSLNDDLEMIFPSQVELKINKKPNQRNNSHYTHDPYPNTRKKMLLSDDFTSKLEKGPNPVQTSSVKKRKGIK</sequence>
<dbReference type="KEGG" id="tpf:TPHA_0D01750"/>
<feature type="coiled-coil region" evidence="1">
    <location>
        <begin position="192"/>
        <end position="226"/>
    </location>
</feature>
<keyword evidence="4" id="KW-1185">Reference proteome</keyword>
<gene>
    <name evidence="3" type="primary">TPHA0D01750</name>
    <name evidence="3" type="ordered locus">TPHA_0D01750</name>
</gene>
<dbReference type="Gene3D" id="1.10.287.1490">
    <property type="match status" value="1"/>
</dbReference>
<dbReference type="Proteomes" id="UP000005666">
    <property type="component" value="Chromosome 4"/>
</dbReference>
<evidence type="ECO:0008006" key="5">
    <source>
        <dbReference type="Google" id="ProtNLM"/>
    </source>
</evidence>
<protein>
    <recommendedName>
        <fullName evidence="5">Synaptonemal complex protein ZIP1</fullName>
    </recommendedName>
</protein>
<dbReference type="eggNOG" id="ENOG502R6M6">
    <property type="taxonomic scope" value="Eukaryota"/>
</dbReference>
<feature type="coiled-coil region" evidence="1">
    <location>
        <begin position="483"/>
        <end position="510"/>
    </location>
</feature>
<accession>G8BSJ3</accession>
<dbReference type="RefSeq" id="XP_003685248.1">
    <property type="nucleotide sequence ID" value="XM_003685200.1"/>
</dbReference>